<evidence type="ECO:0000256" key="8">
    <source>
        <dbReference type="PIRSR" id="PIRSR602401-1"/>
    </source>
</evidence>
<gene>
    <name evidence="10" type="ORF">TCNE_LOCUS2081</name>
</gene>
<evidence type="ECO:0000256" key="4">
    <source>
        <dbReference type="ARBA" id="ARBA00023002"/>
    </source>
</evidence>
<dbReference type="Pfam" id="PF00067">
    <property type="entry name" value="p450"/>
    <property type="match status" value="1"/>
</dbReference>
<dbReference type="InterPro" id="IPR036396">
    <property type="entry name" value="Cyt_P450_sf"/>
</dbReference>
<dbReference type="InterPro" id="IPR002401">
    <property type="entry name" value="Cyt_P450_E_grp-I"/>
</dbReference>
<dbReference type="PANTHER" id="PTHR24302:SF15">
    <property type="entry name" value="FATTY-ACID PEROXYGENASE"/>
    <property type="match status" value="1"/>
</dbReference>
<keyword evidence="3 8" id="KW-0479">Metal-binding</keyword>
<organism evidence="11 12">
    <name type="scientific">Toxocara canis</name>
    <name type="common">Canine roundworm</name>
    <dbReference type="NCBI Taxonomy" id="6265"/>
    <lineage>
        <taxon>Eukaryota</taxon>
        <taxon>Metazoa</taxon>
        <taxon>Ecdysozoa</taxon>
        <taxon>Nematoda</taxon>
        <taxon>Chromadorea</taxon>
        <taxon>Rhabditida</taxon>
        <taxon>Spirurina</taxon>
        <taxon>Ascaridomorpha</taxon>
        <taxon>Ascaridoidea</taxon>
        <taxon>Toxocaridae</taxon>
        <taxon>Toxocara</taxon>
    </lineage>
</organism>
<evidence type="ECO:0000313" key="12">
    <source>
        <dbReference type="WBParaSite" id="TCNE_0000208101-mRNA-1"/>
    </source>
</evidence>
<proteinExistence type="inferred from homology"/>
<keyword evidence="4 9" id="KW-0560">Oxidoreductase</keyword>
<dbReference type="AlphaFoldDB" id="A0A183U0R1"/>
<dbReference type="SUPFAM" id="SSF48264">
    <property type="entry name" value="Cytochrome P450"/>
    <property type="match status" value="1"/>
</dbReference>
<dbReference type="PRINTS" id="PR00463">
    <property type="entry name" value="EP450I"/>
</dbReference>
<evidence type="ECO:0000256" key="5">
    <source>
        <dbReference type="ARBA" id="ARBA00023004"/>
    </source>
</evidence>
<evidence type="ECO:0000256" key="6">
    <source>
        <dbReference type="ARBA" id="ARBA00023033"/>
    </source>
</evidence>
<evidence type="ECO:0000313" key="11">
    <source>
        <dbReference type="Proteomes" id="UP000050794"/>
    </source>
</evidence>
<evidence type="ECO:0000256" key="2">
    <source>
        <dbReference type="ARBA" id="ARBA00022617"/>
    </source>
</evidence>
<dbReference type="WBParaSite" id="TCNE_0000208101-mRNA-1">
    <property type="protein sequence ID" value="TCNE_0000208101-mRNA-1"/>
    <property type="gene ID" value="TCNE_0000208101"/>
</dbReference>
<dbReference type="InterPro" id="IPR017972">
    <property type="entry name" value="Cyt_P450_CS"/>
</dbReference>
<comment type="cofactor">
    <cofactor evidence="8">
        <name>heme</name>
        <dbReference type="ChEBI" id="CHEBI:30413"/>
    </cofactor>
</comment>
<dbReference type="EMBL" id="UYWY01001902">
    <property type="protein sequence ID" value="VDM27436.1"/>
    <property type="molecule type" value="Genomic_DNA"/>
</dbReference>
<dbReference type="GO" id="GO:0016705">
    <property type="term" value="F:oxidoreductase activity, acting on paired donors, with incorporation or reduction of molecular oxygen"/>
    <property type="evidence" value="ECO:0007669"/>
    <property type="project" value="InterPro"/>
</dbReference>
<feature type="binding site" description="axial binding residue" evidence="8">
    <location>
        <position position="70"/>
    </location>
    <ligand>
        <name>heme</name>
        <dbReference type="ChEBI" id="CHEBI:30413"/>
    </ligand>
    <ligandPart>
        <name>Fe</name>
        <dbReference type="ChEBI" id="CHEBI:18248"/>
    </ligandPart>
</feature>
<evidence type="ECO:0000313" key="10">
    <source>
        <dbReference type="EMBL" id="VDM27436.1"/>
    </source>
</evidence>
<evidence type="ECO:0000256" key="7">
    <source>
        <dbReference type="ARBA" id="ARBA00043906"/>
    </source>
</evidence>
<keyword evidence="6 9" id="KW-0503">Monooxygenase</keyword>
<reference evidence="12" key="1">
    <citation type="submission" date="2016-06" db="UniProtKB">
        <authorList>
            <consortium name="WormBaseParasite"/>
        </authorList>
    </citation>
    <scope>IDENTIFICATION</scope>
</reference>
<keyword evidence="2 8" id="KW-0349">Heme</keyword>
<evidence type="ECO:0000256" key="3">
    <source>
        <dbReference type="ARBA" id="ARBA00022723"/>
    </source>
</evidence>
<dbReference type="GO" id="GO:0020037">
    <property type="term" value="F:heme binding"/>
    <property type="evidence" value="ECO:0007669"/>
    <property type="project" value="InterPro"/>
</dbReference>
<accession>A0A183U0R1</accession>
<dbReference type="GO" id="GO:0005506">
    <property type="term" value="F:iron ion binding"/>
    <property type="evidence" value="ECO:0007669"/>
    <property type="project" value="InterPro"/>
</dbReference>
<dbReference type="GO" id="GO:0008395">
    <property type="term" value="F:steroid hydroxylase activity"/>
    <property type="evidence" value="ECO:0007669"/>
    <property type="project" value="TreeGrafter"/>
</dbReference>
<dbReference type="PROSITE" id="PS00086">
    <property type="entry name" value="CYTOCHROME_P450"/>
    <property type="match status" value="1"/>
</dbReference>
<evidence type="ECO:0000256" key="9">
    <source>
        <dbReference type="RuleBase" id="RU000461"/>
    </source>
</evidence>
<name>A0A183U0R1_TOXCA</name>
<protein>
    <submittedName>
        <fullName evidence="12">Cytochrome P450</fullName>
    </submittedName>
</protein>
<dbReference type="Gene3D" id="1.10.630.10">
    <property type="entry name" value="Cytochrome P450"/>
    <property type="match status" value="1"/>
</dbReference>
<comment type="function">
    <text evidence="7">Cytochromes P450 are a group of heme-thiolate monooxygenases. They oxidize a variety of structurally unrelated compounds, including steroids, fatty acids, and xenobiotics.</text>
</comment>
<sequence>ISRQCKENVIIDGIKFERGCNVNAATFAIHYNEDFYPEAEEFRPERFSLEERKTMDPLTFIPFGFGPRNCIGMRFAQLEMRLALAYLLKHFRFTTNDKTPVSFIQTLFNEHNQQIF</sequence>
<dbReference type="PANTHER" id="PTHR24302">
    <property type="entry name" value="CYTOCHROME P450 FAMILY 3"/>
    <property type="match status" value="1"/>
</dbReference>
<keyword evidence="11" id="KW-1185">Reference proteome</keyword>
<dbReference type="InterPro" id="IPR050705">
    <property type="entry name" value="Cytochrome_P450_3A"/>
</dbReference>
<keyword evidence="5 8" id="KW-0408">Iron</keyword>
<dbReference type="Proteomes" id="UP000050794">
    <property type="component" value="Unassembled WGS sequence"/>
</dbReference>
<reference evidence="10 11" key="2">
    <citation type="submission" date="2018-11" db="EMBL/GenBank/DDBJ databases">
        <authorList>
            <consortium name="Pathogen Informatics"/>
        </authorList>
    </citation>
    <scope>NUCLEOTIDE SEQUENCE [LARGE SCALE GENOMIC DNA]</scope>
</reference>
<comment type="similarity">
    <text evidence="1 9">Belongs to the cytochrome P450 family.</text>
</comment>
<dbReference type="InterPro" id="IPR001128">
    <property type="entry name" value="Cyt_P450"/>
</dbReference>
<evidence type="ECO:0000256" key="1">
    <source>
        <dbReference type="ARBA" id="ARBA00010617"/>
    </source>
</evidence>